<comment type="caution">
    <text evidence="12">The sequence shown here is derived from an EMBL/GenBank/DDBJ whole genome shotgun (WGS) entry which is preliminary data.</text>
</comment>
<dbReference type="EC" id="2.7.13.3" evidence="3"/>
<dbReference type="Gene3D" id="1.10.287.130">
    <property type="match status" value="1"/>
</dbReference>
<dbReference type="PROSITE" id="PS50885">
    <property type="entry name" value="HAMP"/>
    <property type="match status" value="1"/>
</dbReference>
<feature type="transmembrane region" description="Helical" evidence="10">
    <location>
        <begin position="131"/>
        <end position="152"/>
    </location>
</feature>
<evidence type="ECO:0000256" key="3">
    <source>
        <dbReference type="ARBA" id="ARBA00012438"/>
    </source>
</evidence>
<dbReference type="EMBL" id="JACGXA010000001">
    <property type="protein sequence ID" value="MBA8804429.1"/>
    <property type="molecule type" value="Genomic_DNA"/>
</dbReference>
<evidence type="ECO:0000256" key="7">
    <source>
        <dbReference type="ARBA" id="ARBA00022777"/>
    </source>
</evidence>
<comment type="subcellular location">
    <subcellularLocation>
        <location evidence="2">Cell membrane</location>
    </subcellularLocation>
</comment>
<keyword evidence="9" id="KW-0902">Two-component regulatory system</keyword>
<keyword evidence="4" id="KW-0597">Phosphoprotein</keyword>
<keyword evidence="8 10" id="KW-1133">Transmembrane helix</keyword>
<dbReference type="PANTHER" id="PTHR45436:SF5">
    <property type="entry name" value="SENSOR HISTIDINE KINASE TRCS"/>
    <property type="match status" value="1"/>
</dbReference>
<dbReference type="InterPro" id="IPR003660">
    <property type="entry name" value="HAMP_dom"/>
</dbReference>
<dbReference type="SMART" id="SM00388">
    <property type="entry name" value="HisKA"/>
    <property type="match status" value="1"/>
</dbReference>
<evidence type="ECO:0000256" key="4">
    <source>
        <dbReference type="ARBA" id="ARBA00022553"/>
    </source>
</evidence>
<evidence type="ECO:0000256" key="5">
    <source>
        <dbReference type="ARBA" id="ARBA00022679"/>
    </source>
</evidence>
<evidence type="ECO:0000256" key="8">
    <source>
        <dbReference type="ARBA" id="ARBA00022989"/>
    </source>
</evidence>
<dbReference type="Pfam" id="PF00512">
    <property type="entry name" value="HisKA"/>
    <property type="match status" value="1"/>
</dbReference>
<evidence type="ECO:0000256" key="1">
    <source>
        <dbReference type="ARBA" id="ARBA00000085"/>
    </source>
</evidence>
<dbReference type="CDD" id="cd00082">
    <property type="entry name" value="HisKA"/>
    <property type="match status" value="1"/>
</dbReference>
<dbReference type="SMART" id="SM00304">
    <property type="entry name" value="HAMP"/>
    <property type="match status" value="1"/>
</dbReference>
<protein>
    <recommendedName>
        <fullName evidence="3">histidine kinase</fullName>
        <ecNumber evidence="3">2.7.13.3</ecNumber>
    </recommendedName>
</protein>
<accession>A0A7W3J1J2</accession>
<dbReference type="InterPro" id="IPR003661">
    <property type="entry name" value="HisK_dim/P_dom"/>
</dbReference>
<dbReference type="GO" id="GO:0000155">
    <property type="term" value="F:phosphorelay sensor kinase activity"/>
    <property type="evidence" value="ECO:0007669"/>
    <property type="project" value="InterPro"/>
</dbReference>
<organism evidence="12 13">
    <name type="scientific">Nocardioides ginsengisegetis</name>
    <dbReference type="NCBI Taxonomy" id="661491"/>
    <lineage>
        <taxon>Bacteria</taxon>
        <taxon>Bacillati</taxon>
        <taxon>Actinomycetota</taxon>
        <taxon>Actinomycetes</taxon>
        <taxon>Propionibacteriales</taxon>
        <taxon>Nocardioidaceae</taxon>
        <taxon>Nocardioides</taxon>
    </lineage>
</organism>
<evidence type="ECO:0000313" key="12">
    <source>
        <dbReference type="EMBL" id="MBA8804429.1"/>
    </source>
</evidence>
<reference evidence="12 13" key="1">
    <citation type="submission" date="2020-07" db="EMBL/GenBank/DDBJ databases">
        <title>Sequencing the genomes of 1000 actinobacteria strains.</title>
        <authorList>
            <person name="Klenk H.-P."/>
        </authorList>
    </citation>
    <scope>NUCLEOTIDE SEQUENCE [LARGE SCALE GENOMIC DNA]</scope>
    <source>
        <strain evidence="12 13">DSM 21349</strain>
    </source>
</reference>
<evidence type="ECO:0000313" key="13">
    <source>
        <dbReference type="Proteomes" id="UP000580910"/>
    </source>
</evidence>
<keyword evidence="7" id="KW-0418">Kinase</keyword>
<keyword evidence="13" id="KW-1185">Reference proteome</keyword>
<feature type="domain" description="HAMP" evidence="11">
    <location>
        <begin position="154"/>
        <end position="206"/>
    </location>
</feature>
<proteinExistence type="predicted"/>
<dbReference type="AlphaFoldDB" id="A0A7W3J1J2"/>
<dbReference type="Proteomes" id="UP000580910">
    <property type="component" value="Unassembled WGS sequence"/>
</dbReference>
<dbReference type="InterPro" id="IPR050428">
    <property type="entry name" value="TCS_sensor_his_kinase"/>
</dbReference>
<keyword evidence="10" id="KW-0472">Membrane</keyword>
<name>A0A7W3J1J2_9ACTN</name>
<dbReference type="PANTHER" id="PTHR45436">
    <property type="entry name" value="SENSOR HISTIDINE KINASE YKOH"/>
    <property type="match status" value="1"/>
</dbReference>
<evidence type="ECO:0000259" key="11">
    <source>
        <dbReference type="PROSITE" id="PS50885"/>
    </source>
</evidence>
<gene>
    <name evidence="12" type="ORF">FB382_002720</name>
</gene>
<evidence type="ECO:0000256" key="6">
    <source>
        <dbReference type="ARBA" id="ARBA00022692"/>
    </source>
</evidence>
<sequence>MRNRLTLAFIVLSVCLLLGAGILRSFILRDLIREQESAHVHEESVLIADIVDRRQAEGGKVDETFLRGLVGADDRLVYSPHGAPAVEVHGSTYDDSNDPAKDIASSSEVAGGDVTVSQSPEVIKDILYRDISSVLALFLLIGAVAGLCGFFFSRWLSAPFRQLATAAAALGRGRFDLDLPETKIPEARAIALALGTSATQLEDRLRRERDFAEHTSHVLRTPLTGLRLEMEELALREDVPADVRQTAVRSMKTVDGMNQVAGDLVELARSGSLVAGAELPLVDLATQLAQRWADRLAARDRALTASAEGDLELTYTPGPVEHVLDLVLAEVVRRGTGAVRIIFSGQEGGHLRVRVASEGVVPRPRNGESEQLSRLDEARTVVAALGGRISGDDPAQGLEVLLPRR</sequence>
<dbReference type="GO" id="GO:0005886">
    <property type="term" value="C:plasma membrane"/>
    <property type="evidence" value="ECO:0007669"/>
    <property type="project" value="UniProtKB-SubCell"/>
</dbReference>
<comment type="catalytic activity">
    <reaction evidence="1">
        <text>ATP + protein L-histidine = ADP + protein N-phospho-L-histidine.</text>
        <dbReference type="EC" id="2.7.13.3"/>
    </reaction>
</comment>
<evidence type="ECO:0000256" key="2">
    <source>
        <dbReference type="ARBA" id="ARBA00004236"/>
    </source>
</evidence>
<evidence type="ECO:0000256" key="10">
    <source>
        <dbReference type="SAM" id="Phobius"/>
    </source>
</evidence>
<dbReference type="Gene3D" id="6.10.340.10">
    <property type="match status" value="1"/>
</dbReference>
<evidence type="ECO:0000256" key="9">
    <source>
        <dbReference type="ARBA" id="ARBA00023012"/>
    </source>
</evidence>
<dbReference type="SUPFAM" id="SSF47384">
    <property type="entry name" value="Homodimeric domain of signal transducing histidine kinase"/>
    <property type="match status" value="1"/>
</dbReference>
<dbReference type="RefSeq" id="WP_182539945.1">
    <property type="nucleotide sequence ID" value="NZ_JACGXA010000001.1"/>
</dbReference>
<keyword evidence="6 10" id="KW-0812">Transmembrane</keyword>
<keyword evidence="5" id="KW-0808">Transferase</keyword>
<dbReference type="InterPro" id="IPR036097">
    <property type="entry name" value="HisK_dim/P_sf"/>
</dbReference>
<dbReference type="Pfam" id="PF00672">
    <property type="entry name" value="HAMP"/>
    <property type="match status" value="1"/>
</dbReference>